<gene>
    <name evidence="3" type="ORF">KQI20_08200</name>
</gene>
<name>A0ABS6DXG0_9FIRM</name>
<evidence type="ECO:0000313" key="3">
    <source>
        <dbReference type="EMBL" id="MBU5336417.1"/>
    </source>
</evidence>
<feature type="transmembrane region" description="Helical" evidence="1">
    <location>
        <begin position="45"/>
        <end position="64"/>
    </location>
</feature>
<dbReference type="PANTHER" id="PTHR36435">
    <property type="entry name" value="SLR1288 PROTEIN"/>
    <property type="match status" value="1"/>
</dbReference>
<feature type="transmembrane region" description="Helical" evidence="1">
    <location>
        <begin position="242"/>
        <end position="264"/>
    </location>
</feature>
<feature type="transmembrane region" description="Helical" evidence="1">
    <location>
        <begin position="12"/>
        <end position="33"/>
    </location>
</feature>
<comment type="caution">
    <text evidence="3">The sequence shown here is derived from an EMBL/GenBank/DDBJ whole genome shotgun (WGS) entry which is preliminary data.</text>
</comment>
<feature type="transmembrane region" description="Helical" evidence="1">
    <location>
        <begin position="159"/>
        <end position="175"/>
    </location>
</feature>
<organism evidence="3 4">
    <name type="scientific">Intestinibacter bartlettii</name>
    <dbReference type="NCBI Taxonomy" id="261299"/>
    <lineage>
        <taxon>Bacteria</taxon>
        <taxon>Bacillati</taxon>
        <taxon>Bacillota</taxon>
        <taxon>Clostridia</taxon>
        <taxon>Peptostreptococcales</taxon>
        <taxon>Peptostreptococcaceae</taxon>
        <taxon>Intestinibacter</taxon>
    </lineage>
</organism>
<accession>A0ABS6DXG0</accession>
<feature type="transmembrane region" description="Helical" evidence="1">
    <location>
        <begin position="85"/>
        <end position="110"/>
    </location>
</feature>
<evidence type="ECO:0000256" key="1">
    <source>
        <dbReference type="SAM" id="Phobius"/>
    </source>
</evidence>
<keyword evidence="4" id="KW-1185">Reference proteome</keyword>
<dbReference type="Pfam" id="PF02517">
    <property type="entry name" value="Rce1-like"/>
    <property type="match status" value="1"/>
</dbReference>
<keyword evidence="3" id="KW-0482">Metalloprotease</keyword>
<dbReference type="PANTHER" id="PTHR36435:SF1">
    <property type="entry name" value="CAAX AMINO TERMINAL PROTEASE FAMILY PROTEIN"/>
    <property type="match status" value="1"/>
</dbReference>
<dbReference type="RefSeq" id="WP_216569550.1">
    <property type="nucleotide sequence ID" value="NZ_JAHLOQ010000020.1"/>
</dbReference>
<dbReference type="EMBL" id="JAHLOQ010000020">
    <property type="protein sequence ID" value="MBU5336417.1"/>
    <property type="molecule type" value="Genomic_DNA"/>
</dbReference>
<keyword evidence="1" id="KW-1133">Transmembrane helix</keyword>
<keyword evidence="1" id="KW-0472">Membrane</keyword>
<evidence type="ECO:0000313" key="4">
    <source>
        <dbReference type="Proteomes" id="UP001196301"/>
    </source>
</evidence>
<feature type="transmembrane region" description="Helical" evidence="1">
    <location>
        <begin position="202"/>
        <end position="222"/>
    </location>
</feature>
<feature type="transmembrane region" description="Helical" evidence="1">
    <location>
        <begin position="130"/>
        <end position="152"/>
    </location>
</feature>
<dbReference type="GO" id="GO:0008237">
    <property type="term" value="F:metallopeptidase activity"/>
    <property type="evidence" value="ECO:0007669"/>
    <property type="project" value="UniProtKB-KW"/>
</dbReference>
<sequence length="286" mass="32600">MFLRKEDFNEVKIISCILVYLLMNFGIILAISFVDRSFLNNNSNIIQLIIDCLFIIYLFFKFGINLRNVSNLIHDFLQKINIKEIINVVFTQILISLGTTLLILAIMCVIDLDSANALNNSSDDLFTNTLVSFILTVITAPILEELLFRVVFFKRLSRIFDVYIGMIVSSIIFGMLHVELAVVGAIIFGIANCILYLKYRNILIPMTVHFLNNFLVSIPSLLSSPDSLSNTESELLTKNDAYSYLVLGGITLIIGLILFIKFIIKNRQYIEKDAFDMKTYKFDSLL</sequence>
<feature type="transmembrane region" description="Helical" evidence="1">
    <location>
        <begin position="181"/>
        <end position="197"/>
    </location>
</feature>
<feature type="domain" description="CAAX prenyl protease 2/Lysostaphin resistance protein A-like" evidence="2">
    <location>
        <begin position="128"/>
        <end position="215"/>
    </location>
</feature>
<proteinExistence type="predicted"/>
<protein>
    <submittedName>
        <fullName evidence="3">CPBP family intramembrane metalloprotease</fullName>
    </submittedName>
</protein>
<dbReference type="InterPro" id="IPR052710">
    <property type="entry name" value="CAAX_protease"/>
</dbReference>
<reference evidence="3 4" key="1">
    <citation type="submission" date="2021-06" db="EMBL/GenBank/DDBJ databases">
        <authorList>
            <person name="Sun Q."/>
            <person name="Li D."/>
        </authorList>
    </citation>
    <scope>NUCLEOTIDE SEQUENCE [LARGE SCALE GENOMIC DNA]</scope>
    <source>
        <strain evidence="3 4">N19</strain>
    </source>
</reference>
<dbReference type="Proteomes" id="UP001196301">
    <property type="component" value="Unassembled WGS sequence"/>
</dbReference>
<dbReference type="InterPro" id="IPR003675">
    <property type="entry name" value="Rce1/LyrA-like_dom"/>
</dbReference>
<evidence type="ECO:0000259" key="2">
    <source>
        <dbReference type="Pfam" id="PF02517"/>
    </source>
</evidence>
<keyword evidence="1" id="KW-0812">Transmembrane</keyword>
<keyword evidence="3" id="KW-0645">Protease</keyword>
<keyword evidence="3" id="KW-0378">Hydrolase</keyword>